<dbReference type="InterPro" id="IPR043129">
    <property type="entry name" value="ATPase_NBD"/>
</dbReference>
<keyword evidence="2" id="KW-1185">Reference proteome</keyword>
<dbReference type="SUPFAM" id="SSF53067">
    <property type="entry name" value="Actin-like ATPase domain"/>
    <property type="match status" value="1"/>
</dbReference>
<dbReference type="EMBL" id="KZ821454">
    <property type="protein sequence ID" value="PYH35943.1"/>
    <property type="molecule type" value="Genomic_DNA"/>
</dbReference>
<reference evidence="1" key="1">
    <citation type="submission" date="2016-12" db="EMBL/GenBank/DDBJ databases">
        <title>The genomes of Aspergillus section Nigri reveals drivers in fungal speciation.</title>
        <authorList>
            <consortium name="DOE Joint Genome Institute"/>
            <person name="Vesth T.C."/>
            <person name="Nybo J."/>
            <person name="Theobald S."/>
            <person name="Brandl J."/>
            <person name="Frisvad J.C."/>
            <person name="Nielsen K.F."/>
            <person name="Lyhne E.K."/>
            <person name="Kogle M.E."/>
            <person name="Kuo A."/>
            <person name="Riley R."/>
            <person name="Clum A."/>
            <person name="Nolan M."/>
            <person name="Lipzen A."/>
            <person name="Salamov A."/>
            <person name="Henrissat B."/>
            <person name="Wiebenga A."/>
            <person name="De Vries R.P."/>
            <person name="Grigoriev I.V."/>
            <person name="Mortensen U.H."/>
            <person name="Andersen M.R."/>
            <person name="Baker S.E."/>
        </authorList>
    </citation>
    <scope>NUCLEOTIDE SEQUENCE [LARGE SCALE GENOMIC DNA]</scope>
    <source>
        <strain evidence="1">CBS 115656</strain>
    </source>
</reference>
<organism evidence="1 2">
    <name type="scientific">Aspergillus neoniger (strain CBS 115656)</name>
    <dbReference type="NCBI Taxonomy" id="1448310"/>
    <lineage>
        <taxon>Eukaryota</taxon>
        <taxon>Fungi</taxon>
        <taxon>Dikarya</taxon>
        <taxon>Ascomycota</taxon>
        <taxon>Pezizomycotina</taxon>
        <taxon>Eurotiomycetes</taxon>
        <taxon>Eurotiomycetidae</taxon>
        <taxon>Eurotiales</taxon>
        <taxon>Aspergillaceae</taxon>
        <taxon>Aspergillus</taxon>
        <taxon>Aspergillus subgen. Circumdati</taxon>
    </lineage>
</organism>
<proteinExistence type="predicted"/>
<evidence type="ECO:0008006" key="3">
    <source>
        <dbReference type="Google" id="ProtNLM"/>
    </source>
</evidence>
<protein>
    <recommendedName>
        <fullName evidence="3">Actin-like ATPase domain-containing protein</fullName>
    </recommendedName>
</protein>
<gene>
    <name evidence="1" type="ORF">BO87DRAFT_457546</name>
</gene>
<dbReference type="Gene3D" id="3.30.420.40">
    <property type="match status" value="1"/>
</dbReference>
<sequence>MERSRLVINIEFGASKTVVGYHVTTNGWNGLPTFLQIYNTHIIPTAIAYTQGEGLSCCIGADAQRQKNCIYWIKHIFDDARILRDSDDELLKELVESTWPQLPRRQREDPSLVVSDFLGKILGHLQSALKDDPTLNGMPKHFVFTTPSTWSSSAHIKMKQAVYSAGFTSPQGASVSFTSEAEAVAVYAASEGGFNMGQLCEVSNACGAVQLQSLVYAKALQQSRTSGRMTRSKVKLLPFAEWARQKFPYGLVSMPTNTGLLDAALRLIYNSVAIKIISHIRREIACANICAGCKVIKRLLLVGGLSGSAEISNAIQYACENEFEIEFHQPHYDFRNIAVCIGGTLRGLMGPQLSFKFWRYYYLVDANQQIIMIVSKGSPYDNEYTNRIDITLPRGTDGALTILVVGSAQQVNLLESLEDQTKIVGRINCDLSQVPGDWQLLNVLVKYRATVRSEGQHLPPERLLHLAVHESESEEKRLIGHTRVLMQSGL</sequence>
<dbReference type="GeneID" id="37131268"/>
<evidence type="ECO:0000313" key="1">
    <source>
        <dbReference type="EMBL" id="PYH35943.1"/>
    </source>
</evidence>
<dbReference type="RefSeq" id="XP_025481421.1">
    <property type="nucleotide sequence ID" value="XM_025628812.1"/>
</dbReference>
<evidence type="ECO:0000313" key="2">
    <source>
        <dbReference type="Proteomes" id="UP000247647"/>
    </source>
</evidence>
<name>A0A318YT47_ASPNB</name>
<dbReference type="AlphaFoldDB" id="A0A318YT47"/>
<dbReference type="Proteomes" id="UP000247647">
    <property type="component" value="Unassembled WGS sequence"/>
</dbReference>
<accession>A0A318YT47</accession>
<dbReference type="OrthoDB" id="4456212at2759"/>